<gene>
    <name evidence="1" type="ORF">QFC19_001494</name>
</gene>
<accession>A0ACC2WFW9</accession>
<protein>
    <submittedName>
        <fullName evidence="1">Uncharacterized protein</fullName>
    </submittedName>
</protein>
<dbReference type="Proteomes" id="UP001241377">
    <property type="component" value="Unassembled WGS sequence"/>
</dbReference>
<organism evidence="1 2">
    <name type="scientific">Naganishia cerealis</name>
    <dbReference type="NCBI Taxonomy" id="610337"/>
    <lineage>
        <taxon>Eukaryota</taxon>
        <taxon>Fungi</taxon>
        <taxon>Dikarya</taxon>
        <taxon>Basidiomycota</taxon>
        <taxon>Agaricomycotina</taxon>
        <taxon>Tremellomycetes</taxon>
        <taxon>Filobasidiales</taxon>
        <taxon>Filobasidiaceae</taxon>
        <taxon>Naganishia</taxon>
    </lineage>
</organism>
<proteinExistence type="predicted"/>
<name>A0ACC2WFW9_9TREE</name>
<sequence>MSFSKGKTWNMEDLRTVEVLGVRFPEYFVWSSEVKLLTRSPPRQPNFFALTMTSRTYTWQTERNQEQHAFLQNVIRVYAKYTRGKTPQLIGIDFQETQPPTPIPGGDVSTMERIQGDGRVDNDKRMNEDSTFPSGYRIEGKSPSLPRDSTQSDNEKYQSGTNATKQRARLPPIVTTTPADPTSVEQKPRLAPNTRPAGATSESSSLHPIDRRAQLRRASFHPPSQPTAGYSRDVLLRSSFAVTGAALLDDSAQGEKALEDETLANVEELLEGFDWGTINLPGGRGEPTGASATEVFERRLLDELNALQAANIHAFLESDDRIAAVLNGIDQTLLELDSMDANITAYKMHLSSVSDDIAYIESQNRGLQVQTANQRALLSSIEQLMQIVQVNPDELRALTQESLETEKGISSLEQALSSLYKALLVGRGGGDMAATIERTQEYETHNRQFCSRLTEYLFIMFKFQCEMALSAAASAVKNPNPTIPEHTQLEDKLGKYCGLVLYMKEMDEERYQKLCANYFSAVADLHSKEVKGYLGALLGKLKRLNDDEKHDGSFSIALAAQTQKSGAIIRSKTMMDNLRRNDTKKERRNEGDMKASQTSTLVTKEEAFVGDFLHTSDASITFADYMDMEFYFRRQASNQATQLSPATVKLRRSAMDLIFGFLDGELESWIEGALQKEPIQVFGMMAACEKTMIEQEETETVFFANIMQFQAQRLQQMVDKFMAEQIRAIEATKLTVKKRKGVTVFIRHFPIFVERIEQQLVGAEESSTRDVANAAYEQVVNTMLDTLQQMAKLDRTDFTGTGDDKGQLNYFIIMIENMHAFVGDISKLELSVLSPYLEKAQVLYNENMSAYISAILRRSFGKAMDFFDGVHRQLETMTPMEVTSSPAYNKSALKRAVKDISSQRELRKALEALSKRIEKHYSLADDADPNESSVGQAGHHGGADVLIGTVWTACERILGDSVKKWQAAMASVYTDAAASGVGLEYGPTEVDALFKKLKPV</sequence>
<evidence type="ECO:0000313" key="1">
    <source>
        <dbReference type="EMBL" id="KAJ9110665.1"/>
    </source>
</evidence>
<comment type="caution">
    <text evidence="1">The sequence shown here is derived from an EMBL/GenBank/DDBJ whole genome shotgun (WGS) entry which is preliminary data.</text>
</comment>
<dbReference type="EMBL" id="JASBWR010000011">
    <property type="protein sequence ID" value="KAJ9110665.1"/>
    <property type="molecule type" value="Genomic_DNA"/>
</dbReference>
<reference evidence="1" key="1">
    <citation type="submission" date="2023-04" db="EMBL/GenBank/DDBJ databases">
        <title>Draft Genome sequencing of Naganishia species isolated from polar environments using Oxford Nanopore Technology.</title>
        <authorList>
            <person name="Leo P."/>
            <person name="Venkateswaran K."/>
        </authorList>
    </citation>
    <scope>NUCLEOTIDE SEQUENCE</scope>
    <source>
        <strain evidence="1">MNA-CCFEE 5261</strain>
    </source>
</reference>
<keyword evidence="2" id="KW-1185">Reference proteome</keyword>
<evidence type="ECO:0000313" key="2">
    <source>
        <dbReference type="Proteomes" id="UP001241377"/>
    </source>
</evidence>